<evidence type="ECO:0000256" key="1">
    <source>
        <dbReference type="SAM" id="MobiDB-lite"/>
    </source>
</evidence>
<dbReference type="Proteomes" id="UP000669179">
    <property type="component" value="Unassembled WGS sequence"/>
</dbReference>
<dbReference type="AlphaFoldDB" id="A0A939T4V0"/>
<dbReference type="Gene3D" id="1.10.8.730">
    <property type="match status" value="1"/>
</dbReference>
<organism evidence="2 3">
    <name type="scientific">Actinomadura barringtoniae</name>
    <dbReference type="NCBI Taxonomy" id="1427535"/>
    <lineage>
        <taxon>Bacteria</taxon>
        <taxon>Bacillati</taxon>
        <taxon>Actinomycetota</taxon>
        <taxon>Actinomycetes</taxon>
        <taxon>Streptosporangiales</taxon>
        <taxon>Thermomonosporaceae</taxon>
        <taxon>Actinomadura</taxon>
    </lineage>
</organism>
<keyword evidence="2" id="KW-0547">Nucleotide-binding</keyword>
<evidence type="ECO:0000313" key="2">
    <source>
        <dbReference type="EMBL" id="MBO2448719.1"/>
    </source>
</evidence>
<dbReference type="Gene3D" id="3.40.50.300">
    <property type="entry name" value="P-loop containing nucleotide triphosphate hydrolases"/>
    <property type="match status" value="1"/>
</dbReference>
<sequence>MWTTAGQTWAFWLVPSYSYRYLGRRARQALAESTRAALLAAGTSTGAQDGGGEAMILSVAARLDPVGIADSMIRHVDLDSRDRWAQAVETTLDHLEEIELYRRMTFLGVRLPTGRTRDLIGAAATDLAVRFLGVPPSAVRRTEVDKALAKAATLTTRLARHLPGIRPATGAELLWLYERAPRRGFDESPPINGDTDSYGAVRLLAVTEALLDEGGKTGPDKRSWLRRQYLRTETAEGAGYQCFSVLSDLPRRFTLDGGEWFAAADMVPFPVDWCARVRMVDNRTAQAKVKRHRAELAGQFDQHDDDHAGLPAGLADALEDADDELARLEANRGEPELHTTLIYSVWAEELDECESRSTALADLLGTDEYALHRPTGGQRGLFTAMLPAAPLPSVVRQYTQYFLAEDLAAGMPFAGTQLGDPYGALIGYSMDCGAVQPVLLDLSYGPRTNRSGATALVGDLGAGKSYTLKSLVWTTVTRGGAAVLLDRTDTGEYVTFSASLPGKTQVVRLAADAEISLDPLRVFTGDERVRVTKGFLTILLGHDPRSPEGLAVAEAVTATARIREPTLTGVVDELTRCGSKDPAARLAARQLAHLLGEELARLVAGDQPALNIGTGADAVIFHLPGLRLPDRVQLENEQLAKRLLPEQILAQALLYLVVAVMRAVAFSDPGRFAVAGLDEVGFLTSSIEGQQLLYEFVRDSRKHGAAPLIGAQTVEDLPQENLRGLITNRLLFRTDATVNVRDGLEFLGVEPDTVLVETARRLQTGQALLRDVDGRIGRVLLVPPDPGLDAVFSTTPDFSDSTPQSETERPAD</sequence>
<feature type="region of interest" description="Disordered" evidence="1">
    <location>
        <begin position="793"/>
        <end position="812"/>
    </location>
</feature>
<feature type="compositionally biased region" description="Polar residues" evidence="1">
    <location>
        <begin position="793"/>
        <end position="805"/>
    </location>
</feature>
<reference evidence="2" key="1">
    <citation type="submission" date="2021-03" db="EMBL/GenBank/DDBJ databases">
        <authorList>
            <person name="Kanchanasin P."/>
            <person name="Saeng-In P."/>
            <person name="Phongsopitanun W."/>
            <person name="Yuki M."/>
            <person name="Kudo T."/>
            <person name="Ohkuma M."/>
            <person name="Tanasupawat S."/>
        </authorList>
    </citation>
    <scope>NUCLEOTIDE SEQUENCE</scope>
    <source>
        <strain evidence="2">GKU 128</strain>
    </source>
</reference>
<keyword evidence="2" id="KW-0067">ATP-binding</keyword>
<dbReference type="InterPro" id="IPR027417">
    <property type="entry name" value="P-loop_NTPase"/>
</dbReference>
<dbReference type="EMBL" id="JAGEOJ010000006">
    <property type="protein sequence ID" value="MBO2448719.1"/>
    <property type="molecule type" value="Genomic_DNA"/>
</dbReference>
<protein>
    <submittedName>
        <fullName evidence="2">ATP-binding protein</fullName>
    </submittedName>
</protein>
<accession>A0A939T4V0</accession>
<gene>
    <name evidence="2" type="ORF">J4573_16575</name>
</gene>
<name>A0A939T4V0_9ACTN</name>
<comment type="caution">
    <text evidence="2">The sequence shown here is derived from an EMBL/GenBank/DDBJ whole genome shotgun (WGS) entry which is preliminary data.</text>
</comment>
<dbReference type="SUPFAM" id="SSF52540">
    <property type="entry name" value="P-loop containing nucleoside triphosphate hydrolases"/>
    <property type="match status" value="1"/>
</dbReference>
<evidence type="ECO:0000313" key="3">
    <source>
        <dbReference type="Proteomes" id="UP000669179"/>
    </source>
</evidence>
<proteinExistence type="predicted"/>
<dbReference type="RefSeq" id="WP_208256380.1">
    <property type="nucleotide sequence ID" value="NZ_JAGEOJ010000006.1"/>
</dbReference>
<dbReference type="Pfam" id="PF12846">
    <property type="entry name" value="AAA_10"/>
    <property type="match status" value="1"/>
</dbReference>
<dbReference type="GO" id="GO:0005524">
    <property type="term" value="F:ATP binding"/>
    <property type="evidence" value="ECO:0007669"/>
    <property type="project" value="UniProtKB-KW"/>
</dbReference>
<keyword evidence="3" id="KW-1185">Reference proteome</keyword>